<comment type="caution">
    <text evidence="2">The sequence shown here is derived from an EMBL/GenBank/DDBJ whole genome shotgun (WGS) entry which is preliminary data.</text>
</comment>
<proteinExistence type="predicted"/>
<dbReference type="EMBL" id="MLJW01006464">
    <property type="protein sequence ID" value="OIQ66634.1"/>
    <property type="molecule type" value="Genomic_DNA"/>
</dbReference>
<name>A0A1J5P608_9ZZZZ</name>
<reference evidence="2" key="1">
    <citation type="submission" date="2016-10" db="EMBL/GenBank/DDBJ databases">
        <title>Sequence of Gallionella enrichment culture.</title>
        <authorList>
            <person name="Poehlein A."/>
            <person name="Muehling M."/>
            <person name="Daniel R."/>
        </authorList>
    </citation>
    <scope>NUCLEOTIDE SEQUENCE</scope>
</reference>
<dbReference type="AlphaFoldDB" id="A0A1J5P608"/>
<organism evidence="2">
    <name type="scientific">mine drainage metagenome</name>
    <dbReference type="NCBI Taxonomy" id="410659"/>
    <lineage>
        <taxon>unclassified sequences</taxon>
        <taxon>metagenomes</taxon>
        <taxon>ecological metagenomes</taxon>
    </lineage>
</organism>
<sequence>MVNTLGSSVARSAVTTHSHAATGSRPRSRIITTSIDEQPPVPISNNSIGDGPGVLPPGSVDDPSTIECPDPDEPTNVRPSTHFTRASTLPSPSNIFRMIVCMKYIRITYDYHMPLFPIYTGIAVVRNTVRSAKDECICATPGNRARC</sequence>
<feature type="region of interest" description="Disordered" evidence="1">
    <location>
        <begin position="1"/>
        <end position="84"/>
    </location>
</feature>
<evidence type="ECO:0000313" key="2">
    <source>
        <dbReference type="EMBL" id="OIQ66634.1"/>
    </source>
</evidence>
<gene>
    <name evidence="2" type="ORF">GALL_517950</name>
</gene>
<evidence type="ECO:0000256" key="1">
    <source>
        <dbReference type="SAM" id="MobiDB-lite"/>
    </source>
</evidence>
<protein>
    <submittedName>
        <fullName evidence="2">Uncharacterized protein</fullName>
    </submittedName>
</protein>
<accession>A0A1J5P608</accession>
<feature type="compositionally biased region" description="Polar residues" evidence="1">
    <location>
        <begin position="1"/>
        <end position="21"/>
    </location>
</feature>